<name>A0ABX2FXS5_9BURK</name>
<keyword evidence="3" id="KW-1185">Reference proteome</keyword>
<proteinExistence type="predicted"/>
<organism evidence="2 3">
    <name type="scientific">Sphaerotilus uruguayifluvii</name>
    <dbReference type="NCBI Taxonomy" id="2735897"/>
    <lineage>
        <taxon>Bacteria</taxon>
        <taxon>Pseudomonadati</taxon>
        <taxon>Pseudomonadota</taxon>
        <taxon>Betaproteobacteria</taxon>
        <taxon>Burkholderiales</taxon>
        <taxon>Sphaerotilaceae</taxon>
        <taxon>Sphaerotilus</taxon>
    </lineage>
</organism>
<comment type="caution">
    <text evidence="2">The sequence shown here is derived from an EMBL/GenBank/DDBJ whole genome shotgun (WGS) entry which is preliminary data.</text>
</comment>
<dbReference type="EMBL" id="JABSNM010000001">
    <property type="protein sequence ID" value="NRT54614.1"/>
    <property type="molecule type" value="Genomic_DNA"/>
</dbReference>
<accession>A0ABX2FXS5</accession>
<feature type="region of interest" description="Disordered" evidence="1">
    <location>
        <begin position="114"/>
        <end position="133"/>
    </location>
</feature>
<dbReference type="RefSeq" id="WP_173803551.1">
    <property type="nucleotide sequence ID" value="NZ_JABSNM010000001.1"/>
</dbReference>
<evidence type="ECO:0000313" key="3">
    <source>
        <dbReference type="Proteomes" id="UP001516061"/>
    </source>
</evidence>
<protein>
    <submittedName>
        <fullName evidence="2">Uncharacterized protein</fullName>
    </submittedName>
</protein>
<evidence type="ECO:0000313" key="2">
    <source>
        <dbReference type="EMBL" id="NRT54614.1"/>
    </source>
</evidence>
<reference evidence="2 3" key="1">
    <citation type="submission" date="2020-05" db="EMBL/GenBank/DDBJ databases">
        <title>Genomic Encyclopedia of Type Strains, Phase IV (KMG-V): Genome sequencing to study the core and pangenomes of soil and plant-associated prokaryotes.</title>
        <authorList>
            <person name="Whitman W."/>
        </authorList>
    </citation>
    <scope>NUCLEOTIDE SEQUENCE [LARGE SCALE GENOMIC DNA]</scope>
    <source>
        <strain evidence="2 3">C29</strain>
    </source>
</reference>
<gene>
    <name evidence="2" type="ORF">HNQ01_000321</name>
</gene>
<evidence type="ECO:0000256" key="1">
    <source>
        <dbReference type="SAM" id="MobiDB-lite"/>
    </source>
</evidence>
<dbReference type="Proteomes" id="UP001516061">
    <property type="component" value="Unassembled WGS sequence"/>
</dbReference>
<sequence>MPHVLRDAAGRIASVHRDPVPGAEMVPPDHPELRELLGETASQAAFASLDAGLIRVLEDLVDVLVARNIICITDLPPEAQHKLFDRKNFRDRFQRNALQLWGDGPSTAFDGDTLIPTIGGDAPAAPRPRRRPL</sequence>